<dbReference type="OrthoDB" id="2740697at2"/>
<evidence type="ECO:0000313" key="2">
    <source>
        <dbReference type="Proteomes" id="UP000037977"/>
    </source>
</evidence>
<dbReference type="Proteomes" id="UP000037977">
    <property type="component" value="Unassembled WGS sequence"/>
</dbReference>
<accession>A0A0N0CWG4</accession>
<dbReference type="AlphaFoldDB" id="A0A0N0CWG4"/>
<dbReference type="RefSeq" id="WP_016994538.1">
    <property type="nucleotide sequence ID" value="NZ_CP065643.1"/>
</dbReference>
<organism evidence="1 2">
    <name type="scientific">Lysinibacillus macroides</name>
    <dbReference type="NCBI Taxonomy" id="33935"/>
    <lineage>
        <taxon>Bacteria</taxon>
        <taxon>Bacillati</taxon>
        <taxon>Bacillota</taxon>
        <taxon>Bacilli</taxon>
        <taxon>Bacillales</taxon>
        <taxon>Bacillaceae</taxon>
        <taxon>Lysinibacillus</taxon>
    </lineage>
</organism>
<dbReference type="EMBL" id="LGCI01000005">
    <property type="protein sequence ID" value="KOY82837.1"/>
    <property type="molecule type" value="Genomic_DNA"/>
</dbReference>
<keyword evidence="2" id="KW-1185">Reference proteome</keyword>
<proteinExistence type="predicted"/>
<sequence>MKVTFNAINNLGTVSTFQTQQSKQPFNIEANEIDAKQAKVEASREKYAEFVQSCNAIYQGATPTQLMDKQTNSINITSGVYYHLGSVNGKPLNGTALTGGGFNSNFSPMIQWTGVGTKVTPEQEAAFRIHQSYSQVERQEANELVAVFMSLSRLAEGKKSVASMNDDVMFKQHFPKFAEGVGLDLSKPFTINGKSFMYSKGVLQAVNNEV</sequence>
<comment type="caution">
    <text evidence="1">The sequence shown here is derived from an EMBL/GenBank/DDBJ whole genome shotgun (WGS) entry which is preliminary data.</text>
</comment>
<dbReference type="PATRIC" id="fig|33935.3.peg.585"/>
<gene>
    <name evidence="1" type="ORF">ADM90_05815</name>
</gene>
<reference evidence="1 2" key="1">
    <citation type="submission" date="2015-07" db="EMBL/GenBank/DDBJ databases">
        <title>Genome sequencing project for genomic taxonomy and phylogenomics of Bacillus-like bacteria.</title>
        <authorList>
            <person name="Liu B."/>
            <person name="Wang J."/>
            <person name="Zhu Y."/>
            <person name="Liu G."/>
            <person name="Chen Q."/>
            <person name="Chen Z."/>
            <person name="Che J."/>
            <person name="Ge C."/>
            <person name="Shi H."/>
            <person name="Pan Z."/>
            <person name="Liu X."/>
        </authorList>
    </citation>
    <scope>NUCLEOTIDE SEQUENCE [LARGE SCALE GENOMIC DNA]</scope>
    <source>
        <strain evidence="1 2">DSM 54</strain>
    </source>
</reference>
<evidence type="ECO:0000313" key="1">
    <source>
        <dbReference type="EMBL" id="KOY82837.1"/>
    </source>
</evidence>
<protein>
    <submittedName>
        <fullName evidence="1">Uncharacterized protein</fullName>
    </submittedName>
</protein>
<dbReference type="STRING" id="33935.ADM90_05815"/>
<name>A0A0N0CWG4_9BACI</name>